<dbReference type="Proteomes" id="UP000295304">
    <property type="component" value="Unassembled WGS sequence"/>
</dbReference>
<dbReference type="PANTHER" id="PTHR11851">
    <property type="entry name" value="METALLOPROTEASE"/>
    <property type="match status" value="1"/>
</dbReference>
<evidence type="ECO:0000256" key="1">
    <source>
        <dbReference type="ARBA" id="ARBA00001947"/>
    </source>
</evidence>
<evidence type="ECO:0000256" key="5">
    <source>
        <dbReference type="SAM" id="Coils"/>
    </source>
</evidence>
<dbReference type="FunFam" id="3.30.830.10:FF:000008">
    <property type="entry name" value="Mitochondrial-processing peptidase subunit beta"/>
    <property type="match status" value="1"/>
</dbReference>
<reference evidence="8 9" key="1">
    <citation type="submission" date="2019-03" db="EMBL/GenBank/DDBJ databases">
        <title>Genomic Encyclopedia of Type Strains, Phase IV (KMG-IV): sequencing the most valuable type-strain genomes for metagenomic binning, comparative biology and taxonomic classification.</title>
        <authorList>
            <person name="Goeker M."/>
        </authorList>
    </citation>
    <scope>NUCLEOTIDE SEQUENCE [LARGE SCALE GENOMIC DNA]</scope>
    <source>
        <strain evidence="8 9">DSM 101688</strain>
    </source>
</reference>
<proteinExistence type="inferred from homology"/>
<dbReference type="InterPro" id="IPR011765">
    <property type="entry name" value="Pept_M16_N"/>
</dbReference>
<comment type="similarity">
    <text evidence="2 4">Belongs to the peptidase M16 family.</text>
</comment>
<keyword evidence="9" id="KW-1185">Reference proteome</keyword>
<evidence type="ECO:0000313" key="9">
    <source>
        <dbReference type="Proteomes" id="UP000295304"/>
    </source>
</evidence>
<feature type="domain" description="Peptidase M16 N-terminal" evidence="6">
    <location>
        <begin position="16"/>
        <end position="161"/>
    </location>
</feature>
<dbReference type="OrthoDB" id="9811314at2"/>
<feature type="coiled-coil region" evidence="5">
    <location>
        <begin position="102"/>
        <end position="129"/>
    </location>
</feature>
<name>A0A4R3JAQ8_9PROT</name>
<evidence type="ECO:0000256" key="2">
    <source>
        <dbReference type="ARBA" id="ARBA00007261"/>
    </source>
</evidence>
<sequence length="423" mass="46704">MTRTIRITTLDNGLRVLSDPMDSVETVSAGIWIEAGSRFEQLPINGVSHFLEHMTFKGTARRSAQAIVQEIEDVGGQINAYTSRENTAYYAKALKEDLGLIVDIIADIVQNARLDAEELERERSVILQEISQSVDTPEDIVFDYFQTAAFPDQPIGWPVLGSSEGVRAMPRKSIRDYMTRYYTPSRMILSAAGKIDHDHLVALAENAFPRASGDVRETVAPPQKSRYQGGEFRQYRDLEQVQIILGFEGVSFDDPDYYAASVFSTLLGGGMSSRLFQEIREKQALVYSIYSFLTAYDDGGAFAIHAGTGEEEAQTLMPLICAEIQKARTFVSAEEIARARAQLKAGILMAMESTSARSEQCARHALIYGRVLDSAEMIAKIDAVDEKAVGRAAERLTSSLPTLTALGPVSKIESFEKICARLT</sequence>
<dbReference type="Pfam" id="PF05193">
    <property type="entry name" value="Peptidase_M16_C"/>
    <property type="match status" value="1"/>
</dbReference>
<keyword evidence="3" id="KW-0645">Protease</keyword>
<dbReference type="GO" id="GO:0046872">
    <property type="term" value="F:metal ion binding"/>
    <property type="evidence" value="ECO:0007669"/>
    <property type="project" value="InterPro"/>
</dbReference>
<keyword evidence="5" id="KW-0175">Coiled coil</keyword>
<gene>
    <name evidence="8" type="ORF">EDD55_105202</name>
</gene>
<evidence type="ECO:0000256" key="3">
    <source>
        <dbReference type="ARBA" id="ARBA00023049"/>
    </source>
</evidence>
<dbReference type="Gene3D" id="3.30.830.10">
    <property type="entry name" value="Metalloenzyme, LuxS/M16 peptidase-like"/>
    <property type="match status" value="2"/>
</dbReference>
<dbReference type="InterPro" id="IPR011249">
    <property type="entry name" value="Metalloenz_LuxS/M16"/>
</dbReference>
<evidence type="ECO:0000313" key="8">
    <source>
        <dbReference type="EMBL" id="TCS62654.1"/>
    </source>
</evidence>
<keyword evidence="3" id="KW-0482">Metalloprotease</keyword>
<protein>
    <submittedName>
        <fullName evidence="8">Putative Zn-dependent peptidase</fullName>
    </submittedName>
</protein>
<dbReference type="SUPFAM" id="SSF63411">
    <property type="entry name" value="LuxS/MPP-like metallohydrolase"/>
    <property type="match status" value="2"/>
</dbReference>
<dbReference type="PANTHER" id="PTHR11851:SF49">
    <property type="entry name" value="MITOCHONDRIAL-PROCESSING PEPTIDASE SUBUNIT ALPHA"/>
    <property type="match status" value="1"/>
</dbReference>
<evidence type="ECO:0000259" key="6">
    <source>
        <dbReference type="Pfam" id="PF00675"/>
    </source>
</evidence>
<evidence type="ECO:0000256" key="4">
    <source>
        <dbReference type="RuleBase" id="RU004447"/>
    </source>
</evidence>
<dbReference type="InterPro" id="IPR007863">
    <property type="entry name" value="Peptidase_M16_C"/>
</dbReference>
<comment type="cofactor">
    <cofactor evidence="1">
        <name>Zn(2+)</name>
        <dbReference type="ChEBI" id="CHEBI:29105"/>
    </cofactor>
</comment>
<dbReference type="RefSeq" id="WP_132939096.1">
    <property type="nucleotide sequence ID" value="NZ_CP119676.1"/>
</dbReference>
<dbReference type="EMBL" id="SLZW01000005">
    <property type="protein sequence ID" value="TCS62654.1"/>
    <property type="molecule type" value="Genomic_DNA"/>
</dbReference>
<accession>A0A4R3JAQ8</accession>
<dbReference type="InterPro" id="IPR050361">
    <property type="entry name" value="MPP/UQCRC_Complex"/>
</dbReference>
<feature type="domain" description="Peptidase M16 C-terminal" evidence="7">
    <location>
        <begin position="171"/>
        <end position="343"/>
    </location>
</feature>
<dbReference type="InterPro" id="IPR001431">
    <property type="entry name" value="Pept_M16_Zn_BS"/>
</dbReference>
<dbReference type="Pfam" id="PF00675">
    <property type="entry name" value="Peptidase_M16"/>
    <property type="match status" value="1"/>
</dbReference>
<dbReference type="GO" id="GO:0004222">
    <property type="term" value="F:metalloendopeptidase activity"/>
    <property type="evidence" value="ECO:0007669"/>
    <property type="project" value="InterPro"/>
</dbReference>
<keyword evidence="3" id="KW-0378">Hydrolase</keyword>
<organism evidence="8 9">
    <name type="scientific">Varunaivibrio sulfuroxidans</name>
    <dbReference type="NCBI Taxonomy" id="1773489"/>
    <lineage>
        <taxon>Bacteria</taxon>
        <taxon>Pseudomonadati</taxon>
        <taxon>Pseudomonadota</taxon>
        <taxon>Alphaproteobacteria</taxon>
        <taxon>Rhodospirillales</taxon>
        <taxon>Magnetovibrionaceae</taxon>
        <taxon>Varunaivibrio</taxon>
    </lineage>
</organism>
<dbReference type="GO" id="GO:0006508">
    <property type="term" value="P:proteolysis"/>
    <property type="evidence" value="ECO:0007669"/>
    <property type="project" value="InterPro"/>
</dbReference>
<dbReference type="PROSITE" id="PS00143">
    <property type="entry name" value="INSULINASE"/>
    <property type="match status" value="1"/>
</dbReference>
<evidence type="ECO:0000259" key="7">
    <source>
        <dbReference type="Pfam" id="PF05193"/>
    </source>
</evidence>
<dbReference type="AlphaFoldDB" id="A0A4R3JAQ8"/>
<comment type="caution">
    <text evidence="8">The sequence shown here is derived from an EMBL/GenBank/DDBJ whole genome shotgun (WGS) entry which is preliminary data.</text>
</comment>